<evidence type="ECO:0000256" key="13">
    <source>
        <dbReference type="NCBIfam" id="TIGR02402"/>
    </source>
</evidence>
<evidence type="ECO:0000256" key="15">
    <source>
        <dbReference type="PIRSR" id="PIRSR006337-1"/>
    </source>
</evidence>
<feature type="active site" description="Proton donor" evidence="15">
    <location>
        <position position="292"/>
    </location>
</feature>
<evidence type="ECO:0000256" key="16">
    <source>
        <dbReference type="PIRSR" id="PIRSR006337-3"/>
    </source>
</evidence>
<feature type="domain" description="Glycosyl hydrolase family 13 catalytic" evidence="17">
    <location>
        <begin position="110"/>
        <end position="452"/>
    </location>
</feature>
<dbReference type="Gene3D" id="1.10.10.760">
    <property type="entry name" value="E-set domains of sugar-utilizing enzymes"/>
    <property type="match status" value="1"/>
</dbReference>
<name>A0AAN1QCQ9_AERVE</name>
<dbReference type="Gene3D" id="2.60.40.10">
    <property type="entry name" value="Immunoglobulins"/>
    <property type="match status" value="1"/>
</dbReference>
<keyword evidence="7 14" id="KW-0378">Hydrolase</keyword>
<dbReference type="CDD" id="cd11325">
    <property type="entry name" value="AmyAc_GTHase"/>
    <property type="match status" value="1"/>
</dbReference>
<dbReference type="InterPro" id="IPR017853">
    <property type="entry name" value="GH"/>
</dbReference>
<dbReference type="InterPro" id="IPR013783">
    <property type="entry name" value="Ig-like_fold"/>
</dbReference>
<dbReference type="SMART" id="SM00642">
    <property type="entry name" value="Aamy"/>
    <property type="match status" value="1"/>
</dbReference>
<dbReference type="Proteomes" id="UP000267614">
    <property type="component" value="Chromosome"/>
</dbReference>
<organism evidence="18 19">
    <name type="scientific">Aeromonas veronii</name>
    <dbReference type="NCBI Taxonomy" id="654"/>
    <lineage>
        <taxon>Bacteria</taxon>
        <taxon>Pseudomonadati</taxon>
        <taxon>Pseudomonadota</taxon>
        <taxon>Gammaproteobacteria</taxon>
        <taxon>Aeromonadales</taxon>
        <taxon>Aeromonadaceae</taxon>
        <taxon>Aeromonas</taxon>
    </lineage>
</organism>
<dbReference type="NCBIfam" id="TIGR02402">
    <property type="entry name" value="trehalose_TreZ"/>
    <property type="match status" value="1"/>
</dbReference>
<evidence type="ECO:0000256" key="3">
    <source>
        <dbReference type="ARBA" id="ARBA00008061"/>
    </source>
</evidence>
<dbReference type="PIRSF" id="PIRSF006337">
    <property type="entry name" value="Trehalose_TreZ"/>
    <property type="match status" value="1"/>
</dbReference>
<evidence type="ECO:0000256" key="11">
    <source>
        <dbReference type="ARBA" id="ARBA00033284"/>
    </source>
</evidence>
<evidence type="ECO:0000256" key="10">
    <source>
        <dbReference type="ARBA" id="ARBA00032057"/>
    </source>
</evidence>
<dbReference type="InterPro" id="IPR014756">
    <property type="entry name" value="Ig_E-set"/>
</dbReference>
<keyword evidence="6" id="KW-0963">Cytoplasm</keyword>
<dbReference type="EC" id="3.2.1.141" evidence="4 13"/>
<sequence>MVALGHYYNEQGQSEFRVFAPECRDMALRLEATQQTLPMERQANGYWTLTQPRLALGTRYRFVVDGTAYPDPASRWQPDGMHGASAICEPSKVQSPGWRGVTIEDAIIYELHIGTFTPEGTLAAAQAKLPHLQALGITVIELLPLAAFPGERNWGYDGTYLFALHGAYGSYADLQAFIEAAHELGIAVILDVVYNHFGPEGNYSWAYAPYTKQADTPWGAAINFDGGHSEGIRAFYLANTRYWLEEIGFDGFRMDAVSLIFDASPRHILREITDLARDIAAREGREILMIAEHLRNETEVTAADGLGYHSQWNDDLNHALFAFLTGEKGRHYSSFGSFDDIVKALRDSFVLDGTRMHTFYNRLFGTDGRGTAATEHVVHTQNHDQIGNRPQGDRMIATYGRDKALLATITMLASPYVPMLFMGEEYGETAPFLFFEEFADAHLIQAVRDGRRREFAYQEGSEPRDAHDRAAFTDSKLQWSRLQSEEGQTLFQFYQALIALKRAGKLGPRDKQQIGIAGDEKTGLICLQTKESLTLLNFSNQTQQVPVAAEWELALSSNLPGVGGLLPPYSAHVYLHAGD</sequence>
<dbReference type="InterPro" id="IPR006047">
    <property type="entry name" value="GH13_cat_dom"/>
</dbReference>
<dbReference type="PANTHER" id="PTHR43651:SF11">
    <property type="entry name" value="MALTO-OLIGOSYLTREHALOSE TREHALOHYDROLASE"/>
    <property type="match status" value="1"/>
</dbReference>
<dbReference type="Gene3D" id="3.20.20.80">
    <property type="entry name" value="Glycosidases"/>
    <property type="match status" value="1"/>
</dbReference>
<evidence type="ECO:0000256" key="9">
    <source>
        <dbReference type="ARBA" id="ARBA00023295"/>
    </source>
</evidence>
<evidence type="ECO:0000256" key="12">
    <source>
        <dbReference type="ARBA" id="ARBA00034013"/>
    </source>
</evidence>
<reference evidence="18 19" key="1">
    <citation type="submission" date="2018-11" db="EMBL/GenBank/DDBJ databases">
        <title>Complete genome sequence of multidrug-resistant Aeromonas veronii strain MS-18-37.</title>
        <authorList>
            <person name="Abdelhamed H."/>
            <person name="Lawrence M."/>
            <person name="Waldbieser G."/>
        </authorList>
    </citation>
    <scope>NUCLEOTIDE SEQUENCE [LARGE SCALE GENOMIC DNA]</scope>
    <source>
        <strain evidence="18 19">MS-18-37</strain>
    </source>
</reference>
<evidence type="ECO:0000313" key="18">
    <source>
        <dbReference type="EMBL" id="AYV36540.1"/>
    </source>
</evidence>
<keyword evidence="9 14" id="KW-0326">Glycosidase</keyword>
<feature type="active site" description="Nucleophile" evidence="15">
    <location>
        <position position="255"/>
    </location>
</feature>
<feature type="site" description="Transition state stabilizer" evidence="16">
    <location>
        <position position="384"/>
    </location>
</feature>
<dbReference type="GO" id="GO:0005737">
    <property type="term" value="C:cytoplasm"/>
    <property type="evidence" value="ECO:0007669"/>
    <property type="project" value="UniProtKB-SubCell"/>
</dbReference>
<evidence type="ECO:0000259" key="17">
    <source>
        <dbReference type="SMART" id="SM00642"/>
    </source>
</evidence>
<comment type="catalytic activity">
    <reaction evidence="12 14">
        <text>hydrolysis of (1-&gt;4)-alpha-D-glucosidic linkage in 4-alpha-D-[(1-&gt;4)-alpha-D-glucanosyl]n trehalose to yield trehalose and (1-&gt;4)-alpha-D-glucan.</text>
        <dbReference type="EC" id="3.2.1.141"/>
    </reaction>
</comment>
<evidence type="ECO:0000256" key="14">
    <source>
        <dbReference type="PIRNR" id="PIRNR006337"/>
    </source>
</evidence>
<evidence type="ECO:0000313" key="19">
    <source>
        <dbReference type="Proteomes" id="UP000267614"/>
    </source>
</evidence>
<gene>
    <name evidence="18" type="primary">treZ</name>
    <name evidence="18" type="ORF">EFI48_06795</name>
</gene>
<comment type="similarity">
    <text evidence="3 14">Belongs to the glycosyl hydrolase 13 family.</text>
</comment>
<evidence type="ECO:0000256" key="5">
    <source>
        <dbReference type="ARBA" id="ARBA00015938"/>
    </source>
</evidence>
<keyword evidence="8" id="KW-0119">Carbohydrate metabolism</keyword>
<dbReference type="SUPFAM" id="SSF81296">
    <property type="entry name" value="E set domains"/>
    <property type="match status" value="1"/>
</dbReference>
<accession>A0AAN1QCQ9</accession>
<comment type="pathway">
    <text evidence="2 14">Glycan biosynthesis; trehalose biosynthesis.</text>
</comment>
<dbReference type="AlphaFoldDB" id="A0AAN1QCQ9"/>
<dbReference type="InterPro" id="IPR012768">
    <property type="entry name" value="Trehalose_TreZ"/>
</dbReference>
<comment type="subcellular location">
    <subcellularLocation>
        <location evidence="1 15">Cytoplasm</location>
    </subcellularLocation>
</comment>
<dbReference type="SUPFAM" id="SSF51445">
    <property type="entry name" value="(Trans)glycosidases"/>
    <property type="match status" value="1"/>
</dbReference>
<evidence type="ECO:0000256" key="1">
    <source>
        <dbReference type="ARBA" id="ARBA00004496"/>
    </source>
</evidence>
<dbReference type="Pfam" id="PF00128">
    <property type="entry name" value="Alpha-amylase"/>
    <property type="match status" value="2"/>
</dbReference>
<evidence type="ECO:0000256" key="4">
    <source>
        <dbReference type="ARBA" id="ARBA00012268"/>
    </source>
</evidence>
<dbReference type="Pfam" id="PF02922">
    <property type="entry name" value="CBM_48"/>
    <property type="match status" value="1"/>
</dbReference>
<evidence type="ECO:0000256" key="8">
    <source>
        <dbReference type="ARBA" id="ARBA00023277"/>
    </source>
</evidence>
<dbReference type="GO" id="GO:0033942">
    <property type="term" value="F:4-alpha-D-(1-&gt;4)-alpha-D-glucanotrehalose trehalohydrolase activity"/>
    <property type="evidence" value="ECO:0007669"/>
    <property type="project" value="UniProtKB-EC"/>
</dbReference>
<dbReference type="CDD" id="cd02853">
    <property type="entry name" value="E_set_MTHase_like_N"/>
    <property type="match status" value="1"/>
</dbReference>
<dbReference type="InterPro" id="IPR004193">
    <property type="entry name" value="Glyco_hydro_13_N"/>
</dbReference>
<dbReference type="InterPro" id="IPR044901">
    <property type="entry name" value="Trehalose_TreZ_E-set_sf"/>
</dbReference>
<evidence type="ECO:0000256" key="2">
    <source>
        <dbReference type="ARBA" id="ARBA00005199"/>
    </source>
</evidence>
<dbReference type="EMBL" id="CP033604">
    <property type="protein sequence ID" value="AYV36540.1"/>
    <property type="molecule type" value="Genomic_DNA"/>
</dbReference>
<protein>
    <recommendedName>
        <fullName evidence="5 13">Malto-oligosyltrehalose trehalohydrolase</fullName>
        <shortName evidence="14">MTHase</shortName>
        <ecNumber evidence="4 13">3.2.1.141</ecNumber>
    </recommendedName>
    <alternativeName>
        <fullName evidence="11 14">4-alpha-D-((1-&gt;4)-alpha-D-glucano)trehalose trehalohydrolase</fullName>
    </alternativeName>
    <alternativeName>
        <fullName evidence="10 14">Maltooligosyl trehalose trehalohydrolase</fullName>
    </alternativeName>
</protein>
<proteinExistence type="inferred from homology"/>
<evidence type="ECO:0000256" key="6">
    <source>
        <dbReference type="ARBA" id="ARBA00022490"/>
    </source>
</evidence>
<evidence type="ECO:0000256" key="7">
    <source>
        <dbReference type="ARBA" id="ARBA00022801"/>
    </source>
</evidence>
<dbReference type="RefSeq" id="WP_123172627.1">
    <property type="nucleotide sequence ID" value="NZ_CP033604.1"/>
</dbReference>
<dbReference type="GO" id="GO:0005992">
    <property type="term" value="P:trehalose biosynthetic process"/>
    <property type="evidence" value="ECO:0007669"/>
    <property type="project" value="UniProtKB-UniRule"/>
</dbReference>
<dbReference type="PANTHER" id="PTHR43651">
    <property type="entry name" value="1,4-ALPHA-GLUCAN-BRANCHING ENZYME"/>
    <property type="match status" value="1"/>
</dbReference>